<reference evidence="2 3" key="1">
    <citation type="journal article" date="2016" name="Nat. Commun.">
        <title>Thousands of microbial genomes shed light on interconnected biogeochemical processes in an aquifer system.</title>
        <authorList>
            <person name="Anantharaman K."/>
            <person name="Brown C.T."/>
            <person name="Hug L.A."/>
            <person name="Sharon I."/>
            <person name="Castelle C.J."/>
            <person name="Probst A.J."/>
            <person name="Thomas B.C."/>
            <person name="Singh A."/>
            <person name="Wilkins M.J."/>
            <person name="Karaoz U."/>
            <person name="Brodie E.L."/>
            <person name="Williams K.H."/>
            <person name="Hubbard S.S."/>
            <person name="Banfield J.F."/>
        </authorList>
    </citation>
    <scope>NUCLEOTIDE SEQUENCE [LARGE SCALE GENOMIC DNA]</scope>
    <source>
        <strain evidence="3">RBG_16_55_9</strain>
    </source>
</reference>
<feature type="transmembrane region" description="Helical" evidence="1">
    <location>
        <begin position="310"/>
        <end position="329"/>
    </location>
</feature>
<dbReference type="EMBL" id="MFGX01000017">
    <property type="protein sequence ID" value="OGF57187.1"/>
    <property type="molecule type" value="Genomic_DNA"/>
</dbReference>
<feature type="transmembrane region" description="Helical" evidence="1">
    <location>
        <begin position="373"/>
        <end position="393"/>
    </location>
</feature>
<feature type="transmembrane region" description="Helical" evidence="1">
    <location>
        <begin position="142"/>
        <end position="165"/>
    </location>
</feature>
<sequence length="395" mass="42310">METKRLRLPSWLLTLLPLLALAVLLWAFIQVDPLRSLTGVLPPIEKLTMERIDLRPEGMIVHVINGGPEPVTLAQVQVDDAYWPFEVQPVSEIPRLGRATLMIPYPWVEGEAHTVRLVTSTGLTFDKTVDVAVETPYPDLTFWLMFALLGFYVGIVPVSLGLMWFPLLKRLSRQGLSFILALTVGLLVFLFVDTVLEGIEIAQQIPDVFQAVPLVFFASMLSFLALVAIGSSRRVADSSTGSGRLWLATMIALGIGLHNLGEGMAIGAAVALGQAALGAFLVLGFTLHNITEGIGIGAPMTRDKPSLPQLVGLAVLAGGPAIVGTWVGGFSYSPLFAVLFLAIGAGAILQVVYEVTRLIMAQGTHSARAAASWVNVAGLAAGIAIMYLTAFLVKF</sequence>
<name>A0A1F5V197_FRAXR</name>
<keyword evidence="1" id="KW-1133">Transmembrane helix</keyword>
<feature type="transmembrane region" description="Helical" evidence="1">
    <location>
        <begin position="335"/>
        <end position="353"/>
    </location>
</feature>
<gene>
    <name evidence="2" type="ORF">A2Z21_03240</name>
</gene>
<evidence type="ECO:0008006" key="4">
    <source>
        <dbReference type="Google" id="ProtNLM"/>
    </source>
</evidence>
<protein>
    <recommendedName>
        <fullName evidence="4">Metal transporter</fullName>
    </recommendedName>
</protein>
<dbReference type="AlphaFoldDB" id="A0A1F5V197"/>
<keyword evidence="1" id="KW-0812">Transmembrane</keyword>
<evidence type="ECO:0000313" key="3">
    <source>
        <dbReference type="Proteomes" id="UP000179157"/>
    </source>
</evidence>
<comment type="caution">
    <text evidence="2">The sequence shown here is derived from an EMBL/GenBank/DDBJ whole genome shotgun (WGS) entry which is preliminary data.</text>
</comment>
<proteinExistence type="predicted"/>
<feature type="transmembrane region" description="Helical" evidence="1">
    <location>
        <begin position="208"/>
        <end position="229"/>
    </location>
</feature>
<feature type="transmembrane region" description="Helical" evidence="1">
    <location>
        <begin position="241"/>
        <end position="260"/>
    </location>
</feature>
<keyword evidence="1" id="KW-0472">Membrane</keyword>
<feature type="transmembrane region" description="Helical" evidence="1">
    <location>
        <begin position="177"/>
        <end position="196"/>
    </location>
</feature>
<feature type="transmembrane region" description="Helical" evidence="1">
    <location>
        <begin position="12"/>
        <end position="29"/>
    </location>
</feature>
<dbReference type="Proteomes" id="UP000179157">
    <property type="component" value="Unassembled WGS sequence"/>
</dbReference>
<evidence type="ECO:0000313" key="2">
    <source>
        <dbReference type="EMBL" id="OGF57187.1"/>
    </source>
</evidence>
<organism evidence="2 3">
    <name type="scientific">Fraserbacteria sp. (strain RBG_16_55_9)</name>
    <dbReference type="NCBI Taxonomy" id="1817864"/>
    <lineage>
        <taxon>Bacteria</taxon>
        <taxon>Candidatus Fraseribacteriota</taxon>
    </lineage>
</organism>
<evidence type="ECO:0000256" key="1">
    <source>
        <dbReference type="SAM" id="Phobius"/>
    </source>
</evidence>
<dbReference type="STRING" id="1817864.A2Z21_03240"/>
<feature type="transmembrane region" description="Helical" evidence="1">
    <location>
        <begin position="266"/>
        <end position="290"/>
    </location>
</feature>
<accession>A0A1F5V197</accession>